<dbReference type="AlphaFoldDB" id="Q6EP84"/>
<accession>Q6EP84</accession>
<gene>
    <name evidence="1" type="primary">P0135D07.27</name>
</gene>
<dbReference type="EMBL" id="AP006060">
    <property type="protein sequence ID" value="BAD29536.1"/>
    <property type="molecule type" value="Genomic_DNA"/>
</dbReference>
<protein>
    <submittedName>
        <fullName evidence="1">Uncharacterized protein</fullName>
    </submittedName>
</protein>
<organism evidence="1 2">
    <name type="scientific">Oryza sativa subsp. japonica</name>
    <name type="common">Rice</name>
    <dbReference type="NCBI Taxonomy" id="39947"/>
    <lineage>
        <taxon>Eukaryota</taxon>
        <taxon>Viridiplantae</taxon>
        <taxon>Streptophyta</taxon>
        <taxon>Embryophyta</taxon>
        <taxon>Tracheophyta</taxon>
        <taxon>Spermatophyta</taxon>
        <taxon>Magnoliopsida</taxon>
        <taxon>Liliopsida</taxon>
        <taxon>Poales</taxon>
        <taxon>Poaceae</taxon>
        <taxon>BOP clade</taxon>
        <taxon>Oryzoideae</taxon>
        <taxon>Oryzeae</taxon>
        <taxon>Oryzinae</taxon>
        <taxon>Oryza</taxon>
        <taxon>Oryza sativa</taxon>
    </lineage>
</organism>
<sequence>MNGIRCMRLLQQQLAPHTSRRGDEIPLLAPGVRSEGAAQRRRHEAQWLTGGRDGYTICTGNGTAGLCSGVVLEKTETAIFALTEPLGFSGLREDIHCLDDPKSQYKNVKYWITAESRM</sequence>
<name>Q6EP84_ORYSJ</name>
<evidence type="ECO:0000313" key="2">
    <source>
        <dbReference type="Proteomes" id="UP000000763"/>
    </source>
</evidence>
<proteinExistence type="predicted"/>
<evidence type="ECO:0000313" key="1">
    <source>
        <dbReference type="EMBL" id="BAD29536.1"/>
    </source>
</evidence>
<reference evidence="2" key="1">
    <citation type="journal article" date="2005" name="Nature">
        <title>The map-based sequence of the rice genome.</title>
        <authorList>
            <consortium name="International rice genome sequencing project (IRGSP)"/>
            <person name="Matsumoto T."/>
            <person name="Wu J."/>
            <person name="Kanamori H."/>
            <person name="Katayose Y."/>
            <person name="Fujisawa M."/>
            <person name="Namiki N."/>
            <person name="Mizuno H."/>
            <person name="Yamamoto K."/>
            <person name="Antonio B.A."/>
            <person name="Baba T."/>
            <person name="Sakata K."/>
            <person name="Nagamura Y."/>
            <person name="Aoki H."/>
            <person name="Arikawa K."/>
            <person name="Arita K."/>
            <person name="Bito T."/>
            <person name="Chiden Y."/>
            <person name="Fujitsuka N."/>
            <person name="Fukunaka R."/>
            <person name="Hamada M."/>
            <person name="Harada C."/>
            <person name="Hayashi A."/>
            <person name="Hijishita S."/>
            <person name="Honda M."/>
            <person name="Hosokawa S."/>
            <person name="Ichikawa Y."/>
            <person name="Idonuma A."/>
            <person name="Iijima M."/>
            <person name="Ikeda M."/>
            <person name="Ikeno M."/>
            <person name="Ito K."/>
            <person name="Ito S."/>
            <person name="Ito T."/>
            <person name="Ito Y."/>
            <person name="Ito Y."/>
            <person name="Iwabuchi A."/>
            <person name="Kamiya K."/>
            <person name="Karasawa W."/>
            <person name="Kurita K."/>
            <person name="Katagiri S."/>
            <person name="Kikuta A."/>
            <person name="Kobayashi H."/>
            <person name="Kobayashi N."/>
            <person name="Machita K."/>
            <person name="Maehara T."/>
            <person name="Masukawa M."/>
            <person name="Mizubayashi T."/>
            <person name="Mukai Y."/>
            <person name="Nagasaki H."/>
            <person name="Nagata Y."/>
            <person name="Naito S."/>
            <person name="Nakashima M."/>
            <person name="Nakama Y."/>
            <person name="Nakamichi Y."/>
            <person name="Nakamura M."/>
            <person name="Meguro A."/>
            <person name="Negishi M."/>
            <person name="Ohta I."/>
            <person name="Ohta T."/>
            <person name="Okamoto M."/>
            <person name="Ono N."/>
            <person name="Saji S."/>
            <person name="Sakaguchi M."/>
            <person name="Sakai K."/>
            <person name="Shibata M."/>
            <person name="Shimokawa T."/>
            <person name="Song J."/>
            <person name="Takazaki Y."/>
            <person name="Terasawa K."/>
            <person name="Tsugane M."/>
            <person name="Tsuji K."/>
            <person name="Ueda S."/>
            <person name="Waki K."/>
            <person name="Yamagata H."/>
            <person name="Yamamoto M."/>
            <person name="Yamamoto S."/>
            <person name="Yamane H."/>
            <person name="Yoshiki S."/>
            <person name="Yoshihara R."/>
            <person name="Yukawa K."/>
            <person name="Zhong H."/>
            <person name="Yano M."/>
            <person name="Yuan Q."/>
            <person name="Ouyang S."/>
            <person name="Liu J."/>
            <person name="Jones K.M."/>
            <person name="Gansberger K."/>
            <person name="Moffat K."/>
            <person name="Hill J."/>
            <person name="Bera J."/>
            <person name="Fadrosh D."/>
            <person name="Jin S."/>
            <person name="Johri S."/>
            <person name="Kim M."/>
            <person name="Overton L."/>
            <person name="Reardon M."/>
            <person name="Tsitrin T."/>
            <person name="Vuong H."/>
            <person name="Weaver B."/>
            <person name="Ciecko A."/>
            <person name="Tallon L."/>
            <person name="Jackson J."/>
            <person name="Pai G."/>
            <person name="Aken S.V."/>
            <person name="Utterback T."/>
            <person name="Reidmuller S."/>
            <person name="Feldblyum T."/>
            <person name="Hsiao J."/>
            <person name="Zismann V."/>
            <person name="Iobst S."/>
            <person name="de Vazeille A.R."/>
            <person name="Buell C.R."/>
            <person name="Ying K."/>
            <person name="Li Y."/>
            <person name="Lu T."/>
            <person name="Huang Y."/>
            <person name="Zhao Q."/>
            <person name="Feng Q."/>
            <person name="Zhang L."/>
            <person name="Zhu J."/>
            <person name="Weng Q."/>
            <person name="Mu J."/>
            <person name="Lu Y."/>
            <person name="Fan D."/>
            <person name="Liu Y."/>
            <person name="Guan J."/>
            <person name="Zhang Y."/>
            <person name="Yu S."/>
            <person name="Liu X."/>
            <person name="Zhang Y."/>
            <person name="Hong G."/>
            <person name="Han B."/>
            <person name="Choisne N."/>
            <person name="Demange N."/>
            <person name="Orjeda G."/>
            <person name="Samain S."/>
            <person name="Cattolico L."/>
            <person name="Pelletier E."/>
            <person name="Couloux A."/>
            <person name="Segurens B."/>
            <person name="Wincker P."/>
            <person name="D'Hont A."/>
            <person name="Scarpelli C."/>
            <person name="Weissenbach J."/>
            <person name="Salanoubat M."/>
            <person name="Quetier F."/>
            <person name="Yu Y."/>
            <person name="Kim H.R."/>
            <person name="Rambo T."/>
            <person name="Currie J."/>
            <person name="Collura K."/>
            <person name="Luo M."/>
            <person name="Yang T."/>
            <person name="Ammiraju J.S.S."/>
            <person name="Engler F."/>
            <person name="Soderlund C."/>
            <person name="Wing R.A."/>
            <person name="Palmer L.E."/>
            <person name="de la Bastide M."/>
            <person name="Spiegel L."/>
            <person name="Nascimento L."/>
            <person name="Zutavern T."/>
            <person name="O'Shaughnessy A."/>
            <person name="Dike S."/>
            <person name="Dedhia N."/>
            <person name="Preston R."/>
            <person name="Balija V."/>
            <person name="McCombie W.R."/>
            <person name="Chow T."/>
            <person name="Chen H."/>
            <person name="Chung M."/>
            <person name="Chen C."/>
            <person name="Shaw J."/>
            <person name="Wu H."/>
            <person name="Hsiao K."/>
            <person name="Chao Y."/>
            <person name="Chu M."/>
            <person name="Cheng C."/>
            <person name="Hour A."/>
            <person name="Lee P."/>
            <person name="Lin S."/>
            <person name="Lin Y."/>
            <person name="Liou J."/>
            <person name="Liu S."/>
            <person name="Hsing Y."/>
            <person name="Raghuvanshi S."/>
            <person name="Mohanty A."/>
            <person name="Bharti A.K."/>
            <person name="Gaur A."/>
            <person name="Gupta V."/>
            <person name="Kumar D."/>
            <person name="Ravi V."/>
            <person name="Vij S."/>
            <person name="Kapur A."/>
            <person name="Khurana P."/>
            <person name="Khurana P."/>
            <person name="Khurana J.P."/>
            <person name="Tyagi A.K."/>
            <person name="Gaikwad K."/>
            <person name="Singh A."/>
            <person name="Dalal V."/>
            <person name="Srivastava S."/>
            <person name="Dixit A."/>
            <person name="Pal A.K."/>
            <person name="Ghazi I.A."/>
            <person name="Yadav M."/>
            <person name="Pandit A."/>
            <person name="Bhargava A."/>
            <person name="Sureshbabu K."/>
            <person name="Batra K."/>
            <person name="Sharma T.R."/>
            <person name="Mohapatra T."/>
            <person name="Singh N.K."/>
            <person name="Messing J."/>
            <person name="Nelson A.B."/>
            <person name="Fuks G."/>
            <person name="Kavchok S."/>
            <person name="Keizer G."/>
            <person name="Linton E."/>
            <person name="Llaca V."/>
            <person name="Song R."/>
            <person name="Tanyolac B."/>
            <person name="Young S."/>
            <person name="Ho-Il K."/>
            <person name="Hahn J.H."/>
            <person name="Sangsakoo G."/>
            <person name="Vanavichit A."/>
            <person name="de Mattos Luiz.A.T."/>
            <person name="Zimmer P.D."/>
            <person name="Malone G."/>
            <person name="Dellagostin O."/>
            <person name="de Oliveira A.C."/>
            <person name="Bevan M."/>
            <person name="Bancroft I."/>
            <person name="Minx P."/>
            <person name="Cordum H."/>
            <person name="Wilson R."/>
            <person name="Cheng Z."/>
            <person name="Jin W."/>
            <person name="Jiang J."/>
            <person name="Leong S.A."/>
            <person name="Iwama H."/>
            <person name="Gojobori T."/>
            <person name="Itoh T."/>
            <person name="Niimura Y."/>
            <person name="Fujii Y."/>
            <person name="Habara T."/>
            <person name="Sakai H."/>
            <person name="Sato Y."/>
            <person name="Wilson G."/>
            <person name="Kumar K."/>
            <person name="McCouch S."/>
            <person name="Juretic N."/>
            <person name="Hoen D."/>
            <person name="Wright S."/>
            <person name="Bruskiewich R."/>
            <person name="Bureau T."/>
            <person name="Miyao A."/>
            <person name="Hirochika H."/>
            <person name="Nishikawa T."/>
            <person name="Kadowaki K."/>
            <person name="Sugiura M."/>
            <person name="Burr B."/>
            <person name="Sasaki T."/>
        </authorList>
    </citation>
    <scope>NUCLEOTIDE SEQUENCE [LARGE SCALE GENOMIC DNA]</scope>
    <source>
        <strain evidence="2">cv. Nipponbare</strain>
    </source>
</reference>
<dbReference type="Proteomes" id="UP000000763">
    <property type="component" value="Chromosome 2"/>
</dbReference>
<reference evidence="2" key="2">
    <citation type="journal article" date="2008" name="Nucleic Acids Res.">
        <title>The rice annotation project database (RAP-DB): 2008 update.</title>
        <authorList>
            <consortium name="The rice annotation project (RAP)"/>
        </authorList>
    </citation>
    <scope>GENOME REANNOTATION</scope>
    <source>
        <strain evidence="2">cv. Nipponbare</strain>
    </source>
</reference>